<accession>A0A8K1YTS6</accession>
<evidence type="ECO:0000256" key="1">
    <source>
        <dbReference type="SAM" id="SignalP"/>
    </source>
</evidence>
<dbReference type="EMBL" id="MZ746707">
    <property type="protein sequence ID" value="UEP64300.1"/>
    <property type="molecule type" value="mRNA"/>
</dbReference>
<protein>
    <submittedName>
        <fullName evidence="2">Teratocyte bracovirus EP1-like</fullName>
    </submittedName>
</protein>
<feature type="chain" id="PRO_5035420480" evidence="1">
    <location>
        <begin position="23"/>
        <end position="278"/>
    </location>
</feature>
<feature type="signal peptide" evidence="1">
    <location>
        <begin position="1"/>
        <end position="22"/>
    </location>
</feature>
<name>A0A8K1YTS6_COTFL</name>
<reference evidence="2" key="1">
    <citation type="submission" date="2021-08" db="EMBL/GenBank/DDBJ databases">
        <title>Proteotranscriptomics reveals the secretory dynamics of teratocytes, master regulators of parasitization by the endoparasitoid wasp Cotesia flavipes.</title>
        <authorList>
            <person name="Pinto C.G."/>
            <person name="Walker A.A."/>
            <person name="Robinson S."/>
            <person name="King G.F."/>
            <person name="Rossi G.D."/>
        </authorList>
    </citation>
    <scope>NUCLEOTIDE SEQUENCE</scope>
</reference>
<sequence length="278" mass="31328">MFGKIVVIVVLVTLVKNASLQAVEDESTLLNEEGQPWDNVQNSMEAQKEYERDIILYLNCSELHKQSITGDVIQLRHSIIVEADNPCVLKASVIILVNNEFPGYKHAFNITGKKIVMVNNKFTGPEQNHYVVGDSVLLVNNTYQGGLQIHEVAGYEVIAFHNVYDGRYRVQQYAGTSILMFDNDSKGYVNDIMFTENPVNSTHDLYPNVLSNYETGAFNNIIQQKEYRLGKLGSETFDLSPMNVSEFLQDVKSGLKIKRPANAAIIKKLEDLTVDRFS</sequence>
<keyword evidence="1" id="KW-0732">Signal</keyword>
<evidence type="ECO:0000313" key="2">
    <source>
        <dbReference type="EMBL" id="UEP64300.1"/>
    </source>
</evidence>
<dbReference type="AlphaFoldDB" id="A0A8K1YTS6"/>
<proteinExistence type="evidence at transcript level"/>
<organism evidence="2">
    <name type="scientific">Cotesia flavipes</name>
    <name type="common">Parasitic wasp</name>
    <name type="synonym">Apanteles flavipes</name>
    <dbReference type="NCBI Taxonomy" id="89805"/>
    <lineage>
        <taxon>Eukaryota</taxon>
        <taxon>Metazoa</taxon>
        <taxon>Ecdysozoa</taxon>
        <taxon>Arthropoda</taxon>
        <taxon>Hexapoda</taxon>
        <taxon>Insecta</taxon>
        <taxon>Pterygota</taxon>
        <taxon>Neoptera</taxon>
        <taxon>Endopterygota</taxon>
        <taxon>Hymenoptera</taxon>
        <taxon>Apocrita</taxon>
        <taxon>Ichneumonoidea</taxon>
        <taxon>Braconidae</taxon>
        <taxon>Microgastrinae</taxon>
        <taxon>Cotesia</taxon>
    </lineage>
</organism>